<evidence type="ECO:0000259" key="2">
    <source>
        <dbReference type="PROSITE" id="PS51272"/>
    </source>
</evidence>
<protein>
    <submittedName>
        <fullName evidence="3">S-layer homology domain-containing protein</fullName>
    </submittedName>
</protein>
<reference evidence="3 4" key="1">
    <citation type="submission" date="2019-07" db="EMBL/GenBank/DDBJ databases">
        <authorList>
            <person name="Kim J."/>
        </authorList>
    </citation>
    <scope>NUCLEOTIDE SEQUENCE [LARGE SCALE GENOMIC DNA]</scope>
    <source>
        <strain evidence="3 4">G13</strain>
    </source>
</reference>
<organism evidence="3 4">
    <name type="scientific">Cohnella terricola</name>
    <dbReference type="NCBI Taxonomy" id="1289167"/>
    <lineage>
        <taxon>Bacteria</taxon>
        <taxon>Bacillati</taxon>
        <taxon>Bacillota</taxon>
        <taxon>Bacilli</taxon>
        <taxon>Bacillales</taxon>
        <taxon>Paenibacillaceae</taxon>
        <taxon>Cohnella</taxon>
    </lineage>
</organism>
<dbReference type="EMBL" id="VNJJ01000005">
    <property type="protein sequence ID" value="TVY00624.1"/>
    <property type="molecule type" value="Genomic_DNA"/>
</dbReference>
<proteinExistence type="predicted"/>
<dbReference type="RefSeq" id="WP_144701366.1">
    <property type="nucleotide sequence ID" value="NZ_VNJJ01000005.1"/>
</dbReference>
<evidence type="ECO:0000313" key="3">
    <source>
        <dbReference type="EMBL" id="TVY00624.1"/>
    </source>
</evidence>
<comment type="caution">
    <text evidence="3">The sequence shown here is derived from an EMBL/GenBank/DDBJ whole genome shotgun (WGS) entry which is preliminary data.</text>
</comment>
<dbReference type="OrthoDB" id="1738667at2"/>
<dbReference type="InterPro" id="IPR001119">
    <property type="entry name" value="SLH_dom"/>
</dbReference>
<evidence type="ECO:0000313" key="4">
    <source>
        <dbReference type="Proteomes" id="UP000316330"/>
    </source>
</evidence>
<feature type="signal peptide" evidence="1">
    <location>
        <begin position="1"/>
        <end position="29"/>
    </location>
</feature>
<dbReference type="AlphaFoldDB" id="A0A559JL81"/>
<keyword evidence="1" id="KW-0732">Signal</keyword>
<dbReference type="Proteomes" id="UP000316330">
    <property type="component" value="Unassembled WGS sequence"/>
</dbReference>
<dbReference type="PROSITE" id="PS51272">
    <property type="entry name" value="SLH"/>
    <property type="match status" value="1"/>
</dbReference>
<dbReference type="Pfam" id="PF00395">
    <property type="entry name" value="SLH"/>
    <property type="match status" value="1"/>
</dbReference>
<keyword evidence="4" id="KW-1185">Reference proteome</keyword>
<dbReference type="PROSITE" id="PS51257">
    <property type="entry name" value="PROKAR_LIPOPROTEIN"/>
    <property type="match status" value="1"/>
</dbReference>
<feature type="domain" description="SLH" evidence="2">
    <location>
        <begin position="133"/>
        <end position="196"/>
    </location>
</feature>
<evidence type="ECO:0000256" key="1">
    <source>
        <dbReference type="SAM" id="SignalP"/>
    </source>
</evidence>
<accession>A0A559JL81</accession>
<feature type="chain" id="PRO_5022223773" evidence="1">
    <location>
        <begin position="30"/>
        <end position="286"/>
    </location>
</feature>
<gene>
    <name evidence="3" type="ORF">FPZ45_11470</name>
</gene>
<sequence>MMNYALKRPLLLLLMIAVACLSLGGSAFAHNGQNSDSKSNKPINVATAVSMIVKGLELNIDGIRFFKEPKASDYFKKVKDDAPYAKDFIIAQYNGLDVPKDINPAATVTREQFAKWLYGALSHKGSYSWIQIYQNVSDADQISKGYMDSIQKLLIAKIVTLDSKQKFHPKNNVTKPEAAIMIAKTVKFLQNNKPAEPENSLVGDVSFTVDKETDNVSKVTLSATVPHSGYGFEISGIRFEKDEAIIQYRIVLPDPDGMYLQVLKNVSVSTYIASNYKVVLEEAASR</sequence>
<name>A0A559JL81_9BACL</name>